<dbReference type="Proteomes" id="UP000277212">
    <property type="component" value="Unassembled WGS sequence"/>
</dbReference>
<sequence>MSITKTSKEGACYHQASVTNLRYNIAWLTILEDDDSQRTFNGKFIEELRAKPSKQAKWTAFDRIEMRKWLALHKHSEGTINQDDDSIMVLMCQIGLHKDLLSDEHYTEMKRRLRRTLKYMVEQLAREYQLEVYWDVDRRVKRLKWRDEVVHEIIHGNI</sequence>
<accession>A0A3M2R5N5</accession>
<organism evidence="1 2">
    <name type="scientific">Fusarium kuroshium</name>
    <dbReference type="NCBI Taxonomy" id="2010991"/>
    <lineage>
        <taxon>Eukaryota</taxon>
        <taxon>Fungi</taxon>
        <taxon>Dikarya</taxon>
        <taxon>Ascomycota</taxon>
        <taxon>Pezizomycotina</taxon>
        <taxon>Sordariomycetes</taxon>
        <taxon>Hypocreomycetidae</taxon>
        <taxon>Hypocreales</taxon>
        <taxon>Nectriaceae</taxon>
        <taxon>Fusarium</taxon>
        <taxon>Fusarium solani species complex</taxon>
    </lineage>
</organism>
<evidence type="ECO:0000313" key="1">
    <source>
        <dbReference type="EMBL" id="RMJ00584.1"/>
    </source>
</evidence>
<evidence type="ECO:0000313" key="2">
    <source>
        <dbReference type="Proteomes" id="UP000277212"/>
    </source>
</evidence>
<reference evidence="1 2" key="1">
    <citation type="submission" date="2017-06" db="EMBL/GenBank/DDBJ databases">
        <title>Comparative genomic analysis of Ambrosia Fusariam Clade fungi.</title>
        <authorList>
            <person name="Stajich J.E."/>
            <person name="Carrillo J."/>
            <person name="Kijimoto T."/>
            <person name="Eskalen A."/>
            <person name="O'Donnell K."/>
            <person name="Kasson M."/>
        </authorList>
    </citation>
    <scope>NUCLEOTIDE SEQUENCE [LARGE SCALE GENOMIC DNA]</scope>
    <source>
        <strain evidence="1">UCR3666</strain>
    </source>
</reference>
<proteinExistence type="predicted"/>
<protein>
    <submittedName>
        <fullName evidence="1">Uncharacterized protein</fullName>
    </submittedName>
</protein>
<dbReference type="EMBL" id="NKUJ01000682">
    <property type="protein sequence ID" value="RMJ00584.1"/>
    <property type="molecule type" value="Genomic_DNA"/>
</dbReference>
<dbReference type="AlphaFoldDB" id="A0A3M2R5N5"/>
<keyword evidence="2" id="KW-1185">Reference proteome</keyword>
<name>A0A3M2R5N5_9HYPO</name>
<comment type="caution">
    <text evidence="1">The sequence shown here is derived from an EMBL/GenBank/DDBJ whole genome shotgun (WGS) entry which is preliminary data.</text>
</comment>
<gene>
    <name evidence="1" type="ORF">CDV36_015862</name>
</gene>